<comment type="similarity">
    <text evidence="2">Belongs to the MgtC/SapB family.</text>
</comment>
<name>A0A5M6DM47_9BACT</name>
<keyword evidence="5 7" id="KW-1133">Transmembrane helix</keyword>
<evidence type="ECO:0000313" key="9">
    <source>
        <dbReference type="EMBL" id="KAA5547299.1"/>
    </source>
</evidence>
<dbReference type="GO" id="GO:0005886">
    <property type="term" value="C:plasma membrane"/>
    <property type="evidence" value="ECO:0007669"/>
    <property type="project" value="UniProtKB-SubCell"/>
</dbReference>
<comment type="subcellular location">
    <subcellularLocation>
        <location evidence="1">Cell membrane</location>
        <topology evidence="1">Multi-pass membrane protein</topology>
    </subcellularLocation>
</comment>
<feature type="transmembrane region" description="Helical" evidence="7">
    <location>
        <begin position="100"/>
        <end position="119"/>
    </location>
</feature>
<dbReference type="InterPro" id="IPR003416">
    <property type="entry name" value="MgtC/SapB/SrpB/YhiD_fam"/>
</dbReference>
<evidence type="ECO:0000256" key="5">
    <source>
        <dbReference type="ARBA" id="ARBA00022989"/>
    </source>
</evidence>
<keyword evidence="6 7" id="KW-0472">Membrane</keyword>
<dbReference type="EMBL" id="VWOX01000001">
    <property type="protein sequence ID" value="KAA5547299.1"/>
    <property type="molecule type" value="Genomic_DNA"/>
</dbReference>
<dbReference type="Pfam" id="PF02308">
    <property type="entry name" value="MgtC"/>
    <property type="match status" value="1"/>
</dbReference>
<evidence type="ECO:0000259" key="8">
    <source>
        <dbReference type="Pfam" id="PF02308"/>
    </source>
</evidence>
<keyword evidence="4 7" id="KW-0812">Transmembrane</keyword>
<dbReference type="RefSeq" id="WP_150074511.1">
    <property type="nucleotide sequence ID" value="NZ_VWOX01000001.1"/>
</dbReference>
<dbReference type="AlphaFoldDB" id="A0A5M6DM47"/>
<feature type="transmembrane region" description="Helical" evidence="7">
    <location>
        <begin position="125"/>
        <end position="144"/>
    </location>
</feature>
<proteinExistence type="inferred from homology"/>
<keyword evidence="3" id="KW-1003">Cell membrane</keyword>
<evidence type="ECO:0000256" key="3">
    <source>
        <dbReference type="ARBA" id="ARBA00022475"/>
    </source>
</evidence>
<accession>A0A5M6DM47</accession>
<reference evidence="9 10" key="1">
    <citation type="submission" date="2019-08" db="EMBL/GenBank/DDBJ databases">
        <authorList>
            <person name="Dhanesh K."/>
            <person name="Kumar G."/>
            <person name="Sasikala C."/>
            <person name="Venkata Ramana C."/>
        </authorList>
    </citation>
    <scope>NUCLEOTIDE SEQUENCE [LARGE SCALE GENOMIC DNA]</scope>
    <source>
        <strain evidence="9 10">JC645</strain>
    </source>
</reference>
<dbReference type="PRINTS" id="PR01837">
    <property type="entry name" value="MGTCSAPBPROT"/>
</dbReference>
<dbReference type="PANTHER" id="PTHR33778:SF1">
    <property type="entry name" value="MAGNESIUM TRANSPORTER YHID-RELATED"/>
    <property type="match status" value="1"/>
</dbReference>
<feature type="transmembrane region" description="Helical" evidence="7">
    <location>
        <begin position="36"/>
        <end position="56"/>
    </location>
</feature>
<dbReference type="PANTHER" id="PTHR33778">
    <property type="entry name" value="PROTEIN MGTC"/>
    <property type="match status" value="1"/>
</dbReference>
<feature type="transmembrane region" description="Helical" evidence="7">
    <location>
        <begin position="76"/>
        <end position="93"/>
    </location>
</feature>
<dbReference type="Proteomes" id="UP000324479">
    <property type="component" value="Unassembled WGS sequence"/>
</dbReference>
<evidence type="ECO:0000256" key="4">
    <source>
        <dbReference type="ARBA" id="ARBA00022692"/>
    </source>
</evidence>
<dbReference type="InterPro" id="IPR049177">
    <property type="entry name" value="MgtC_SapB_SrpB_YhiD_N"/>
</dbReference>
<evidence type="ECO:0000256" key="6">
    <source>
        <dbReference type="ARBA" id="ARBA00023136"/>
    </source>
</evidence>
<evidence type="ECO:0000256" key="7">
    <source>
        <dbReference type="SAM" id="Phobius"/>
    </source>
</evidence>
<keyword evidence="10" id="KW-1185">Reference proteome</keyword>
<feature type="domain" description="MgtC/SapB/SrpB/YhiD N-terminal" evidence="8">
    <location>
        <begin position="14"/>
        <end position="146"/>
    </location>
</feature>
<evidence type="ECO:0000313" key="10">
    <source>
        <dbReference type="Proteomes" id="UP000324479"/>
    </source>
</evidence>
<comment type="caution">
    <text evidence="9">The sequence shown here is derived from an EMBL/GenBank/DDBJ whole genome shotgun (WGS) entry which is preliminary data.</text>
</comment>
<sequence>MFESLDLESFRTVAIAAGLGSVLGVEREIAGKPAGIRTHIFVCAGSALMMVLGQGIIDQFQQQQSGSVLNVDPIRVLQAIVVGISFLGAGTIVHDKQEGVEGLTTAANIYMTAGIGVAVAVERVALASVLTVFAALILVAVGWVENYFGRGHSDDDEPESERNDKS</sequence>
<gene>
    <name evidence="9" type="ORF">FYK55_02570</name>
</gene>
<protein>
    <submittedName>
        <fullName evidence="9">MgtC/SapB family protein</fullName>
    </submittedName>
</protein>
<evidence type="ECO:0000256" key="2">
    <source>
        <dbReference type="ARBA" id="ARBA00009298"/>
    </source>
</evidence>
<organism evidence="9 10">
    <name type="scientific">Roseiconus nitratireducens</name>
    <dbReference type="NCBI Taxonomy" id="2605748"/>
    <lineage>
        <taxon>Bacteria</taxon>
        <taxon>Pseudomonadati</taxon>
        <taxon>Planctomycetota</taxon>
        <taxon>Planctomycetia</taxon>
        <taxon>Pirellulales</taxon>
        <taxon>Pirellulaceae</taxon>
        <taxon>Roseiconus</taxon>
    </lineage>
</organism>
<evidence type="ECO:0000256" key="1">
    <source>
        <dbReference type="ARBA" id="ARBA00004651"/>
    </source>
</evidence>